<reference evidence="1 2" key="1">
    <citation type="submission" date="2014-04" db="EMBL/GenBank/DDBJ databases">
        <title>Evolutionary Origins and Diversification of the Mycorrhizal Mutualists.</title>
        <authorList>
            <consortium name="DOE Joint Genome Institute"/>
            <consortium name="Mycorrhizal Genomics Consortium"/>
            <person name="Kohler A."/>
            <person name="Kuo A."/>
            <person name="Nagy L.G."/>
            <person name="Floudas D."/>
            <person name="Copeland A."/>
            <person name="Barry K.W."/>
            <person name="Cichocki N."/>
            <person name="Veneault-Fourrey C."/>
            <person name="LaButti K."/>
            <person name="Lindquist E.A."/>
            <person name="Lipzen A."/>
            <person name="Lundell T."/>
            <person name="Morin E."/>
            <person name="Murat C."/>
            <person name="Riley R."/>
            <person name="Ohm R."/>
            <person name="Sun H."/>
            <person name="Tunlid A."/>
            <person name="Henrissat B."/>
            <person name="Grigoriev I.V."/>
            <person name="Hibbett D.S."/>
            <person name="Martin F."/>
        </authorList>
    </citation>
    <scope>NUCLEOTIDE SEQUENCE [LARGE SCALE GENOMIC DNA]</scope>
    <source>
        <strain evidence="1 2">FD-317 M1</strain>
    </source>
</reference>
<accession>A0A0D0APD4</accession>
<dbReference type="OrthoDB" id="2977329at2759"/>
<gene>
    <name evidence="1" type="ORF">GYMLUDRAFT_100805</name>
</gene>
<dbReference type="HOGENOM" id="CLU_036316_5_0_1"/>
<dbReference type="AlphaFoldDB" id="A0A0D0APD4"/>
<dbReference type="Proteomes" id="UP000053593">
    <property type="component" value="Unassembled WGS sequence"/>
</dbReference>
<dbReference type="Gene3D" id="3.80.10.10">
    <property type="entry name" value="Ribonuclease Inhibitor"/>
    <property type="match status" value="1"/>
</dbReference>
<evidence type="ECO:0000313" key="1">
    <source>
        <dbReference type="EMBL" id="KIK52120.1"/>
    </source>
</evidence>
<protein>
    <recommendedName>
        <fullName evidence="3">F-box domain-containing protein</fullName>
    </recommendedName>
</protein>
<dbReference type="InterPro" id="IPR032675">
    <property type="entry name" value="LRR_dom_sf"/>
</dbReference>
<organism evidence="1 2">
    <name type="scientific">Collybiopsis luxurians FD-317 M1</name>
    <dbReference type="NCBI Taxonomy" id="944289"/>
    <lineage>
        <taxon>Eukaryota</taxon>
        <taxon>Fungi</taxon>
        <taxon>Dikarya</taxon>
        <taxon>Basidiomycota</taxon>
        <taxon>Agaricomycotina</taxon>
        <taxon>Agaricomycetes</taxon>
        <taxon>Agaricomycetidae</taxon>
        <taxon>Agaricales</taxon>
        <taxon>Marasmiineae</taxon>
        <taxon>Omphalotaceae</taxon>
        <taxon>Collybiopsis</taxon>
        <taxon>Collybiopsis luxurians</taxon>
    </lineage>
</organism>
<keyword evidence="2" id="KW-1185">Reference proteome</keyword>
<evidence type="ECO:0000313" key="2">
    <source>
        <dbReference type="Proteomes" id="UP000053593"/>
    </source>
</evidence>
<proteinExistence type="predicted"/>
<sequence length="432" mass="49207">MAILSQELIDYILDFLHTSVPSLTSSSLVCRSWLPTTRYHLFRTPVLYQLSLGRSPKDNTGPFLELLDSPICTFRHTIQGCVLNIQRVALLRRCIDALATHTTLTGTLLIAHWQTSRGLELTNDLQIPQKFSSIRSFVYSPLSDVWSSDLSQLIVSLPHLESLSIFANIRDVHGTLPVLLIERERQKVLVNLRKLRLRMFNPSAFLEWMLNYPGYTPRIDTLDIVVGSKSHTGWGLIGALRPFLVANSDTLRNLSLKLQYNFGLQHDLDHRSVESFDIGSLPNLRSLTLQTHDIDALCQTTTCFLQSHPYGLEVLTLNLVPFIPLEGFYDEDYYRSKLRDSLDGRFFDKVTTFHLHVLCPVSGHIQRDEEAVVKAQQLLAGLLPGWENTDRFEGRIIEGDRVQVGSLEWVNKTIWGMRTVPFSRVLKRIGTL</sequence>
<dbReference type="EMBL" id="KN834848">
    <property type="protein sequence ID" value="KIK52120.1"/>
    <property type="molecule type" value="Genomic_DNA"/>
</dbReference>
<evidence type="ECO:0008006" key="3">
    <source>
        <dbReference type="Google" id="ProtNLM"/>
    </source>
</evidence>
<name>A0A0D0APD4_9AGAR</name>